<dbReference type="GO" id="GO:0047617">
    <property type="term" value="F:fatty acyl-CoA hydrolase activity"/>
    <property type="evidence" value="ECO:0000318"/>
    <property type="project" value="GO_Central"/>
</dbReference>
<dbReference type="OrthoDB" id="46529at2759"/>
<name>A0A1U8A450_NELNU</name>
<keyword evidence="1" id="KW-1185">Reference proteome</keyword>
<organism evidence="1 2">
    <name type="scientific">Nelumbo nucifera</name>
    <name type="common">Sacred lotus</name>
    <dbReference type="NCBI Taxonomy" id="4432"/>
    <lineage>
        <taxon>Eukaryota</taxon>
        <taxon>Viridiplantae</taxon>
        <taxon>Streptophyta</taxon>
        <taxon>Embryophyta</taxon>
        <taxon>Tracheophyta</taxon>
        <taxon>Spermatophyta</taxon>
        <taxon>Magnoliopsida</taxon>
        <taxon>Proteales</taxon>
        <taxon>Nelumbonaceae</taxon>
        <taxon>Nelumbo</taxon>
    </lineage>
</organism>
<evidence type="ECO:0000313" key="1">
    <source>
        <dbReference type="Proteomes" id="UP000189703"/>
    </source>
</evidence>
<protein>
    <submittedName>
        <fullName evidence="2">Esterase C31F10.02</fullName>
    </submittedName>
</protein>
<dbReference type="STRING" id="4432.A0A1U8A450"/>
<evidence type="ECO:0000313" key="2">
    <source>
        <dbReference type="RefSeq" id="XP_010256522.1"/>
    </source>
</evidence>
<dbReference type="SUPFAM" id="SSF54637">
    <property type="entry name" value="Thioesterase/thiol ester dehydrase-isomerase"/>
    <property type="match status" value="1"/>
</dbReference>
<dbReference type="GeneID" id="104596901"/>
<dbReference type="KEGG" id="nnu:104596901"/>
<dbReference type="RefSeq" id="XP_010256522.1">
    <property type="nucleotide sequence ID" value="XM_010258220.1"/>
</dbReference>
<reference evidence="2" key="1">
    <citation type="submission" date="2025-08" db="UniProtKB">
        <authorList>
            <consortium name="RefSeq"/>
        </authorList>
    </citation>
    <scope>IDENTIFICATION</scope>
</reference>
<dbReference type="InterPro" id="IPR039298">
    <property type="entry name" value="ACOT13"/>
</dbReference>
<dbReference type="eggNOG" id="KOG3328">
    <property type="taxonomic scope" value="Eukaryota"/>
</dbReference>
<dbReference type="PANTHER" id="PTHR21660:SF47">
    <property type="entry name" value="F19P19.27 PROTEIN"/>
    <property type="match status" value="1"/>
</dbReference>
<dbReference type="InterPro" id="IPR003736">
    <property type="entry name" value="PAAI_dom"/>
</dbReference>
<dbReference type="Proteomes" id="UP000189703">
    <property type="component" value="Unplaced"/>
</dbReference>
<dbReference type="AlphaFoldDB" id="A0A1U8A450"/>
<gene>
    <name evidence="2" type="primary">LOC104596901</name>
</gene>
<proteinExistence type="predicted"/>
<dbReference type="NCBIfam" id="TIGR00369">
    <property type="entry name" value="unchar_dom_1"/>
    <property type="match status" value="1"/>
</dbReference>
<dbReference type="Gene3D" id="3.10.129.10">
    <property type="entry name" value="Hotdog Thioesterase"/>
    <property type="match status" value="1"/>
</dbReference>
<dbReference type="CDD" id="cd03443">
    <property type="entry name" value="PaaI_thioesterase"/>
    <property type="match status" value="1"/>
</dbReference>
<dbReference type="PANTHER" id="PTHR21660">
    <property type="entry name" value="THIOESTERASE SUPERFAMILY MEMBER-RELATED"/>
    <property type="match status" value="1"/>
</dbReference>
<sequence>MGLESVKRWLERGDGDSENTPIPLPPRLIDSLVAQGIKFDLVEPGRVVCSMKVPPRLVNSRNLLHGGATASLIDFVGAAVIFSAGAVNNGVSLEINVSYLDNALANVSTFSVSLFPLKLFYLNLGFILFLVFVMVIEFGEQ</sequence>
<dbReference type="InterPro" id="IPR029069">
    <property type="entry name" value="HotDog_dom_sf"/>
</dbReference>
<accession>A0A1U8A450</accession>